<dbReference type="EMBL" id="FOXR01000019">
    <property type="protein sequence ID" value="SFQ22840.1"/>
    <property type="molecule type" value="Genomic_DNA"/>
</dbReference>
<dbReference type="InterPro" id="IPR010064">
    <property type="entry name" value="HK97-gp10_tail"/>
</dbReference>
<organism evidence="1 2">
    <name type="scientific">Caldicoprobacter faecalis</name>
    <dbReference type="NCBI Taxonomy" id="937334"/>
    <lineage>
        <taxon>Bacteria</taxon>
        <taxon>Bacillati</taxon>
        <taxon>Bacillota</taxon>
        <taxon>Clostridia</taxon>
        <taxon>Caldicoprobacterales</taxon>
        <taxon>Caldicoprobacteraceae</taxon>
        <taxon>Caldicoprobacter</taxon>
    </lineage>
</organism>
<protein>
    <submittedName>
        <fullName evidence="1">Bacteriophage HK97-gp10, putative tail-component</fullName>
    </submittedName>
</protein>
<dbReference type="Pfam" id="PF04883">
    <property type="entry name" value="HK97-gp10_like"/>
    <property type="match status" value="1"/>
</dbReference>
<dbReference type="Proteomes" id="UP000198577">
    <property type="component" value="Unassembled WGS sequence"/>
</dbReference>
<keyword evidence="2" id="KW-1185">Reference proteome</keyword>
<evidence type="ECO:0000313" key="2">
    <source>
        <dbReference type="Proteomes" id="UP000198577"/>
    </source>
</evidence>
<name>A0A1I5WT01_9FIRM</name>
<sequence length="104" mass="11808">MPNNKKIDEALKNNLAKIERAMEEILLMVEADAKMLSPVRTGTLRRSITHQQRTEGDKVFGAVGSAIEYAYFAELKKPYLEPAVDMNLENMRRKIAEVLKNEGD</sequence>
<proteinExistence type="predicted"/>
<dbReference type="OrthoDB" id="4457835at2"/>
<accession>A0A1I5WT01</accession>
<dbReference type="RefSeq" id="WP_092282453.1">
    <property type="nucleotide sequence ID" value="NZ_FOXR01000019.1"/>
</dbReference>
<dbReference type="STRING" id="937334.SAMN05444406_11918"/>
<reference evidence="1 2" key="1">
    <citation type="submission" date="2016-10" db="EMBL/GenBank/DDBJ databases">
        <authorList>
            <person name="de Groot N.N."/>
        </authorList>
    </citation>
    <scope>NUCLEOTIDE SEQUENCE [LARGE SCALE GENOMIC DNA]</scope>
    <source>
        <strain evidence="1 2">DSM 20678</strain>
    </source>
</reference>
<gene>
    <name evidence="1" type="ORF">SAMN05444406_11918</name>
</gene>
<evidence type="ECO:0000313" key="1">
    <source>
        <dbReference type="EMBL" id="SFQ22840.1"/>
    </source>
</evidence>
<dbReference type="AlphaFoldDB" id="A0A1I5WT01"/>